<proteinExistence type="predicted"/>
<dbReference type="OrthoDB" id="2499658at2759"/>
<dbReference type="EMBL" id="CAKXAJ010024785">
    <property type="protein sequence ID" value="CAH2230230.1"/>
    <property type="molecule type" value="Genomic_DNA"/>
</dbReference>
<gene>
    <name evidence="1" type="primary">jg19984</name>
    <name evidence="1" type="ORF">PAEG_LOCUS9484</name>
</gene>
<dbReference type="AlphaFoldDB" id="A0A8S4R5J4"/>
<organism evidence="1 2">
    <name type="scientific">Pararge aegeria aegeria</name>
    <dbReference type="NCBI Taxonomy" id="348720"/>
    <lineage>
        <taxon>Eukaryota</taxon>
        <taxon>Metazoa</taxon>
        <taxon>Ecdysozoa</taxon>
        <taxon>Arthropoda</taxon>
        <taxon>Hexapoda</taxon>
        <taxon>Insecta</taxon>
        <taxon>Pterygota</taxon>
        <taxon>Neoptera</taxon>
        <taxon>Endopterygota</taxon>
        <taxon>Lepidoptera</taxon>
        <taxon>Glossata</taxon>
        <taxon>Ditrysia</taxon>
        <taxon>Papilionoidea</taxon>
        <taxon>Nymphalidae</taxon>
        <taxon>Satyrinae</taxon>
        <taxon>Satyrini</taxon>
        <taxon>Parargina</taxon>
        <taxon>Pararge</taxon>
    </lineage>
</organism>
<protein>
    <submittedName>
        <fullName evidence="1">Jg19984 protein</fullName>
    </submittedName>
</protein>
<dbReference type="Proteomes" id="UP000838756">
    <property type="component" value="Unassembled WGS sequence"/>
</dbReference>
<reference evidence="1" key="1">
    <citation type="submission" date="2022-03" db="EMBL/GenBank/DDBJ databases">
        <authorList>
            <person name="Lindestad O."/>
        </authorList>
    </citation>
    <scope>NUCLEOTIDE SEQUENCE</scope>
</reference>
<sequence length="287" mass="33319">MAMPWQIEDCLFNYDAVKMAYNTRVNNCLKTKKAGLWTRNKVRESILRIRTYRQKQKSGLPCLPVTIEGTEVDIATENGVEILILVKDKKIIEVLPCEDCFDVFVDLHLRQSHAGYARMSEVLQTYFYFSSVHLECFVLSCNVCIQQRGEDINMLQASDKDLENKQCNLLVHITFLDVIDVTRSVNVNENFGFTYMLVYKEMASGYILLRPLKKLDPEEVALELYNIFTDFGPPETIETTHIDFLIVVMDLLKETPIKYYCTISDNQSDNETLRCEITENINEWMET</sequence>
<name>A0A8S4R5J4_9NEOP</name>
<evidence type="ECO:0000313" key="2">
    <source>
        <dbReference type="Proteomes" id="UP000838756"/>
    </source>
</evidence>
<evidence type="ECO:0000313" key="1">
    <source>
        <dbReference type="EMBL" id="CAH2230230.1"/>
    </source>
</evidence>
<comment type="caution">
    <text evidence="1">The sequence shown here is derived from an EMBL/GenBank/DDBJ whole genome shotgun (WGS) entry which is preliminary data.</text>
</comment>
<accession>A0A8S4R5J4</accession>
<keyword evidence="2" id="KW-1185">Reference proteome</keyword>